<dbReference type="AlphaFoldDB" id="A0A9W9K564"/>
<gene>
    <name evidence="1" type="ORF">N7456_009444</name>
</gene>
<reference evidence="1" key="2">
    <citation type="journal article" date="2023" name="IMA Fungus">
        <title>Comparative genomic study of the Penicillium genus elucidates a diverse pangenome and 15 lateral gene transfer events.</title>
        <authorList>
            <person name="Petersen C."/>
            <person name="Sorensen T."/>
            <person name="Nielsen M.R."/>
            <person name="Sondergaard T.E."/>
            <person name="Sorensen J.L."/>
            <person name="Fitzpatrick D.A."/>
            <person name="Frisvad J.C."/>
            <person name="Nielsen K.L."/>
        </authorList>
    </citation>
    <scope>NUCLEOTIDE SEQUENCE</scope>
    <source>
        <strain evidence="1">IBT 30069</strain>
    </source>
</reference>
<dbReference type="OrthoDB" id="3016366at2759"/>
<organism evidence="1 2">
    <name type="scientific">Penicillium angulare</name>
    <dbReference type="NCBI Taxonomy" id="116970"/>
    <lineage>
        <taxon>Eukaryota</taxon>
        <taxon>Fungi</taxon>
        <taxon>Dikarya</taxon>
        <taxon>Ascomycota</taxon>
        <taxon>Pezizomycotina</taxon>
        <taxon>Eurotiomycetes</taxon>
        <taxon>Eurotiomycetidae</taxon>
        <taxon>Eurotiales</taxon>
        <taxon>Aspergillaceae</taxon>
        <taxon>Penicillium</taxon>
    </lineage>
</organism>
<proteinExistence type="predicted"/>
<reference evidence="1" key="1">
    <citation type="submission" date="2022-11" db="EMBL/GenBank/DDBJ databases">
        <authorList>
            <person name="Petersen C."/>
        </authorList>
    </citation>
    <scope>NUCLEOTIDE SEQUENCE</scope>
    <source>
        <strain evidence="1">IBT 30069</strain>
    </source>
</reference>
<name>A0A9W9K564_9EURO</name>
<protein>
    <submittedName>
        <fullName evidence="1">Uncharacterized protein</fullName>
    </submittedName>
</protein>
<keyword evidence="2" id="KW-1185">Reference proteome</keyword>
<dbReference type="Proteomes" id="UP001149165">
    <property type="component" value="Unassembled WGS sequence"/>
</dbReference>
<evidence type="ECO:0000313" key="2">
    <source>
        <dbReference type="Proteomes" id="UP001149165"/>
    </source>
</evidence>
<dbReference type="Pfam" id="PF21858">
    <property type="entry name" value="DUF6914"/>
    <property type="match status" value="1"/>
</dbReference>
<dbReference type="InterPro" id="IPR054208">
    <property type="entry name" value="DUF6914"/>
</dbReference>
<comment type="caution">
    <text evidence="1">The sequence shown here is derived from an EMBL/GenBank/DDBJ whole genome shotgun (WGS) entry which is preliminary data.</text>
</comment>
<dbReference type="EMBL" id="JAPQKH010000006">
    <property type="protein sequence ID" value="KAJ5093583.1"/>
    <property type="molecule type" value="Genomic_DNA"/>
</dbReference>
<accession>A0A9W9K564</accession>
<sequence length="169" mass="19175">MNQVWSRGMEAPFNFELNGLYILLFDRGGKSFTFHWSLYLHQTETSGYTYQLLNDGDSPFTWYFDSGPSENIKYSDRLLVALPIGVLNPILHKAVHDRLSQIPITYSTRFDDRITCRVWLKEALFILDDEGYIGLLGPVNGIEAEATSYAIRNKGSRLKGTTRSTGIVA</sequence>
<evidence type="ECO:0000313" key="1">
    <source>
        <dbReference type="EMBL" id="KAJ5093583.1"/>
    </source>
</evidence>